<dbReference type="Gene3D" id="3.40.1370.10">
    <property type="match status" value="1"/>
</dbReference>
<accession>A0A2H0LVC9</accession>
<dbReference type="InterPro" id="IPR002136">
    <property type="entry name" value="Ribosomal_uL4"/>
</dbReference>
<dbReference type="NCBIfam" id="TIGR03953">
    <property type="entry name" value="rplD_bact"/>
    <property type="match status" value="1"/>
</dbReference>
<keyword evidence="3 5" id="KW-0687">Ribonucleoprotein</keyword>
<keyword evidence="2 5" id="KW-0689">Ribosomal protein</keyword>
<dbReference type="HAMAP" id="MF_01328_B">
    <property type="entry name" value="Ribosomal_uL4_B"/>
    <property type="match status" value="1"/>
</dbReference>
<dbReference type="GO" id="GO:1990904">
    <property type="term" value="C:ribonucleoprotein complex"/>
    <property type="evidence" value="ECO:0007669"/>
    <property type="project" value="UniProtKB-KW"/>
</dbReference>
<evidence type="ECO:0000256" key="3">
    <source>
        <dbReference type="ARBA" id="ARBA00023274"/>
    </source>
</evidence>
<name>A0A2H0LVC9_9BACT</name>
<protein>
    <recommendedName>
        <fullName evidence="4 5">Large ribosomal subunit protein uL4</fullName>
    </recommendedName>
</protein>
<dbReference type="GO" id="GO:0003735">
    <property type="term" value="F:structural constituent of ribosome"/>
    <property type="evidence" value="ECO:0007669"/>
    <property type="project" value="InterPro"/>
</dbReference>
<dbReference type="GO" id="GO:0006412">
    <property type="term" value="P:translation"/>
    <property type="evidence" value="ECO:0007669"/>
    <property type="project" value="UniProtKB-UniRule"/>
</dbReference>
<dbReference type="SUPFAM" id="SSF52166">
    <property type="entry name" value="Ribosomal protein L4"/>
    <property type="match status" value="1"/>
</dbReference>
<evidence type="ECO:0000256" key="5">
    <source>
        <dbReference type="HAMAP-Rule" id="MF_01328"/>
    </source>
</evidence>
<comment type="similarity">
    <text evidence="1 5">Belongs to the universal ribosomal protein uL4 family.</text>
</comment>
<evidence type="ECO:0000256" key="6">
    <source>
        <dbReference type="SAM" id="MobiDB-lite"/>
    </source>
</evidence>
<dbReference type="GO" id="GO:0005840">
    <property type="term" value="C:ribosome"/>
    <property type="evidence" value="ECO:0007669"/>
    <property type="project" value="UniProtKB-KW"/>
</dbReference>
<evidence type="ECO:0000256" key="1">
    <source>
        <dbReference type="ARBA" id="ARBA00010528"/>
    </source>
</evidence>
<proteinExistence type="inferred from homology"/>
<dbReference type="PANTHER" id="PTHR10746:SF6">
    <property type="entry name" value="LARGE RIBOSOMAL SUBUNIT PROTEIN UL4M"/>
    <property type="match status" value="1"/>
</dbReference>
<dbReference type="Proteomes" id="UP000229641">
    <property type="component" value="Unassembled WGS sequence"/>
</dbReference>
<feature type="region of interest" description="Disordered" evidence="6">
    <location>
        <begin position="67"/>
        <end position="105"/>
    </location>
</feature>
<reference evidence="7 8" key="1">
    <citation type="submission" date="2017-09" db="EMBL/GenBank/DDBJ databases">
        <title>Depth-based differentiation of microbial function through sediment-hosted aquifers and enrichment of novel symbionts in the deep terrestrial subsurface.</title>
        <authorList>
            <person name="Probst A.J."/>
            <person name="Ladd B."/>
            <person name="Jarett J.K."/>
            <person name="Geller-Mcgrath D.E."/>
            <person name="Sieber C.M."/>
            <person name="Emerson J.B."/>
            <person name="Anantharaman K."/>
            <person name="Thomas B.C."/>
            <person name="Malmstrom R."/>
            <person name="Stieglmeier M."/>
            <person name="Klingl A."/>
            <person name="Woyke T."/>
            <person name="Ryan C.M."/>
            <person name="Banfield J.F."/>
        </authorList>
    </citation>
    <scope>NUCLEOTIDE SEQUENCE [LARGE SCALE GENOMIC DNA]</scope>
    <source>
        <strain evidence="7">CG11_big_fil_rev_8_21_14_0_20_42_13</strain>
    </source>
</reference>
<comment type="caution">
    <text evidence="7">The sequence shown here is derived from an EMBL/GenBank/DDBJ whole genome shotgun (WGS) entry which is preliminary data.</text>
</comment>
<comment type="function">
    <text evidence="5">Forms part of the polypeptide exit tunnel.</text>
</comment>
<keyword evidence="5" id="KW-0694">RNA-binding</keyword>
<dbReference type="PANTHER" id="PTHR10746">
    <property type="entry name" value="50S RIBOSOMAL PROTEIN L4"/>
    <property type="match status" value="1"/>
</dbReference>
<evidence type="ECO:0000256" key="4">
    <source>
        <dbReference type="ARBA" id="ARBA00035244"/>
    </source>
</evidence>
<evidence type="ECO:0000313" key="8">
    <source>
        <dbReference type="Proteomes" id="UP000229641"/>
    </source>
</evidence>
<dbReference type="Pfam" id="PF00573">
    <property type="entry name" value="Ribosomal_L4"/>
    <property type="match status" value="1"/>
</dbReference>
<dbReference type="EMBL" id="PCWA01000109">
    <property type="protein sequence ID" value="PIQ88370.1"/>
    <property type="molecule type" value="Genomic_DNA"/>
</dbReference>
<dbReference type="InterPro" id="IPR013005">
    <property type="entry name" value="Ribosomal_uL4-like"/>
</dbReference>
<comment type="subunit">
    <text evidence="5">Part of the 50S ribosomal subunit.</text>
</comment>
<evidence type="ECO:0000256" key="2">
    <source>
        <dbReference type="ARBA" id="ARBA00022980"/>
    </source>
</evidence>
<sequence length="233" mass="25541">MTDIKSNKKNNLATKDPQDFKLSVYGSDGRKLEDLVLDKHIFDGGVNKDILHQAVICYQANLRTGTASTKTRGEVSGGGKKPWRQKGTGRARAGSSRSPLFKHGGVTFGPRPRDFSYTIPQKIRISALKSSINSRLNNQDVILLDSLAKLEKTKDAIKLLSHLPGIISGTRLSSATLGVFDNSAGVRRSMGNIANLNIIRPEDVTAYDVLCHKKLLMTKEALKKITSRIKNSL</sequence>
<dbReference type="AlphaFoldDB" id="A0A2H0LVC9"/>
<evidence type="ECO:0000313" key="7">
    <source>
        <dbReference type="EMBL" id="PIQ88370.1"/>
    </source>
</evidence>
<dbReference type="InterPro" id="IPR023574">
    <property type="entry name" value="Ribosomal_uL4_dom_sf"/>
</dbReference>
<comment type="function">
    <text evidence="5">One of the primary rRNA binding proteins, this protein initially binds near the 5'-end of the 23S rRNA. It is important during the early stages of 50S assembly. It makes multiple contacts with different domains of the 23S rRNA in the assembled 50S subunit and ribosome.</text>
</comment>
<dbReference type="GO" id="GO:0019843">
    <property type="term" value="F:rRNA binding"/>
    <property type="evidence" value="ECO:0007669"/>
    <property type="project" value="UniProtKB-UniRule"/>
</dbReference>
<keyword evidence="5" id="KW-0699">rRNA-binding</keyword>
<gene>
    <name evidence="5" type="primary">rplD</name>
    <name evidence="7" type="ORF">COV72_08680</name>
</gene>
<organism evidence="7 8">
    <name type="scientific">Candidatus Ghiorseimicrobium undicola</name>
    <dbReference type="NCBI Taxonomy" id="1974746"/>
    <lineage>
        <taxon>Bacteria</taxon>
        <taxon>Pseudomonadati</taxon>
        <taxon>Candidatus Omnitrophota</taxon>
        <taxon>Candidatus Ghiorseimicrobium</taxon>
    </lineage>
</organism>